<keyword evidence="1" id="KW-0472">Membrane</keyword>
<keyword evidence="1" id="KW-0812">Transmembrane</keyword>
<dbReference type="OrthoDB" id="674736at2"/>
<evidence type="ECO:0000313" key="2">
    <source>
        <dbReference type="EMBL" id="RFM31019.1"/>
    </source>
</evidence>
<accession>A0A3E1NSU6</accession>
<comment type="caution">
    <text evidence="2">The sequence shown here is derived from an EMBL/GenBank/DDBJ whole genome shotgun (WGS) entry which is preliminary data.</text>
</comment>
<gene>
    <name evidence="2" type="ORF">DXN04_31125</name>
</gene>
<dbReference type="AlphaFoldDB" id="A0A3E1NSU6"/>
<proteinExistence type="predicted"/>
<keyword evidence="3" id="KW-1185">Reference proteome</keyword>
<feature type="transmembrane region" description="Helical" evidence="1">
    <location>
        <begin position="61"/>
        <end position="94"/>
    </location>
</feature>
<reference evidence="2 3" key="1">
    <citation type="submission" date="2018-08" db="EMBL/GenBank/DDBJ databases">
        <title>Chitinophaga sp. K20C18050901, a novel bacterium isolated from forest soil.</title>
        <authorList>
            <person name="Wang C."/>
        </authorList>
    </citation>
    <scope>NUCLEOTIDE SEQUENCE [LARGE SCALE GENOMIC DNA]</scope>
    <source>
        <strain evidence="2 3">K20C18050901</strain>
    </source>
</reference>
<keyword evidence="1" id="KW-1133">Transmembrane helix</keyword>
<evidence type="ECO:0000256" key="1">
    <source>
        <dbReference type="SAM" id="Phobius"/>
    </source>
</evidence>
<dbReference type="EMBL" id="QTJV01000017">
    <property type="protein sequence ID" value="RFM31019.1"/>
    <property type="molecule type" value="Genomic_DNA"/>
</dbReference>
<evidence type="ECO:0000313" key="3">
    <source>
        <dbReference type="Proteomes" id="UP000261174"/>
    </source>
</evidence>
<dbReference type="RefSeq" id="WP_116857333.1">
    <property type="nucleotide sequence ID" value="NZ_QTJV01000017.1"/>
</dbReference>
<organism evidence="2 3">
    <name type="scientific">Chitinophaga silvisoli</name>
    <dbReference type="NCBI Taxonomy" id="2291814"/>
    <lineage>
        <taxon>Bacteria</taxon>
        <taxon>Pseudomonadati</taxon>
        <taxon>Bacteroidota</taxon>
        <taxon>Chitinophagia</taxon>
        <taxon>Chitinophagales</taxon>
        <taxon>Chitinophagaceae</taxon>
        <taxon>Chitinophaga</taxon>
    </lineage>
</organism>
<feature type="transmembrane region" description="Helical" evidence="1">
    <location>
        <begin position="33"/>
        <end position="55"/>
    </location>
</feature>
<feature type="transmembrane region" description="Helical" evidence="1">
    <location>
        <begin position="161"/>
        <end position="178"/>
    </location>
</feature>
<dbReference type="Proteomes" id="UP000261174">
    <property type="component" value="Unassembled WGS sequence"/>
</dbReference>
<sequence length="179" mass="21217">MSTSFYNFDYYIEANEKRDAVIRAEYDKVLGRVSNILIIYSAISVSLISICKDLFTVPFNFWYFMAVVLFGVPFLVSFVYAIRFLFPIVIPVLVEPREYYAQLRLELEATYTNRPELSEAQKEEINHRIKTMYLEELEDAITNNTVLVCRKRDYYHNALKYAIYSIFPFIICLIFHLIH</sequence>
<name>A0A3E1NSU6_9BACT</name>
<protein>
    <submittedName>
        <fullName evidence="2">Uncharacterized protein</fullName>
    </submittedName>
</protein>